<dbReference type="NCBIfam" id="TIGR01256">
    <property type="entry name" value="modA"/>
    <property type="match status" value="1"/>
</dbReference>
<organism evidence="5 6">
    <name type="scientific">Limnohabitans lacus</name>
    <dbReference type="NCBI Taxonomy" id="3045173"/>
    <lineage>
        <taxon>Bacteria</taxon>
        <taxon>Pseudomonadati</taxon>
        <taxon>Pseudomonadota</taxon>
        <taxon>Betaproteobacteria</taxon>
        <taxon>Burkholderiales</taxon>
        <taxon>Comamonadaceae</taxon>
        <taxon>Limnohabitans</taxon>
    </lineage>
</organism>
<dbReference type="InterPro" id="IPR044084">
    <property type="entry name" value="AvModA-like_subst-bd"/>
</dbReference>
<protein>
    <submittedName>
        <fullName evidence="5">Molybdate ABC transporter substrate-binding protein</fullName>
    </submittedName>
</protein>
<evidence type="ECO:0000256" key="2">
    <source>
        <dbReference type="ARBA" id="ARBA00022723"/>
    </source>
</evidence>
<keyword evidence="3 4" id="KW-0732">Signal</keyword>
<evidence type="ECO:0000313" key="5">
    <source>
        <dbReference type="EMBL" id="MDI9233285.1"/>
    </source>
</evidence>
<name>A0ABT6X595_9BURK</name>
<keyword evidence="6" id="KW-1185">Reference proteome</keyword>
<dbReference type="PANTHER" id="PTHR30632">
    <property type="entry name" value="MOLYBDATE-BINDING PERIPLASMIC PROTEIN"/>
    <property type="match status" value="1"/>
</dbReference>
<dbReference type="Pfam" id="PF13531">
    <property type="entry name" value="SBP_bac_11"/>
    <property type="match status" value="1"/>
</dbReference>
<evidence type="ECO:0000256" key="3">
    <source>
        <dbReference type="ARBA" id="ARBA00022729"/>
    </source>
</evidence>
<accession>A0ABT6X595</accession>
<evidence type="ECO:0000256" key="4">
    <source>
        <dbReference type="SAM" id="SignalP"/>
    </source>
</evidence>
<feature type="signal peptide" evidence="4">
    <location>
        <begin position="1"/>
        <end position="19"/>
    </location>
</feature>
<gene>
    <name evidence="5" type="primary">modA</name>
    <name evidence="5" type="ORF">QLQ16_05470</name>
</gene>
<comment type="similarity">
    <text evidence="1">Belongs to the bacterial solute-binding protein ModA family.</text>
</comment>
<dbReference type="Proteomes" id="UP001431902">
    <property type="component" value="Unassembled WGS sequence"/>
</dbReference>
<feature type="chain" id="PRO_5046196742" evidence="4">
    <location>
        <begin position="20"/>
        <end position="247"/>
    </location>
</feature>
<keyword evidence="2" id="KW-0479">Metal-binding</keyword>
<dbReference type="SUPFAM" id="SSF53850">
    <property type="entry name" value="Periplasmic binding protein-like II"/>
    <property type="match status" value="1"/>
</dbReference>
<reference evidence="5" key="1">
    <citation type="submission" date="2023-05" db="EMBL/GenBank/DDBJ databases">
        <title>Limnohabitans sp. strain HM2-2 Genome sequencing and assembly.</title>
        <authorList>
            <person name="Jung Y."/>
        </authorList>
    </citation>
    <scope>NUCLEOTIDE SEQUENCE</scope>
    <source>
        <strain evidence="5">HM2-2</strain>
    </source>
</reference>
<dbReference type="CDD" id="cd13539">
    <property type="entry name" value="PBP2_AvModA"/>
    <property type="match status" value="1"/>
</dbReference>
<dbReference type="RefSeq" id="WP_283223683.1">
    <property type="nucleotide sequence ID" value="NZ_JASGBH010000003.1"/>
</dbReference>
<comment type="caution">
    <text evidence="5">The sequence shown here is derived from an EMBL/GenBank/DDBJ whole genome shotgun (WGS) entry which is preliminary data.</text>
</comment>
<evidence type="ECO:0000256" key="1">
    <source>
        <dbReference type="ARBA" id="ARBA00009175"/>
    </source>
</evidence>
<proteinExistence type="inferred from homology"/>
<dbReference type="PANTHER" id="PTHR30632:SF14">
    <property type="entry name" value="TUNGSTATE_MOLYBDATE_CHROMATE-BINDING PROTEIN MODA"/>
    <property type="match status" value="1"/>
</dbReference>
<sequence length="247" mass="26299">MNRLLIALCACLWAVTGHADTVSVAVAANFSAPMQKLAAAFEQSTGHKVKVSLGSTGRFYAQIKNGAPFQVFLAADDETPAKLEQEGLGVQGTRFTYAVGQLALWSAQTGLVDPQGQVLKTGAFPKIALAEPKLAPYGQAAVQAMTQLGLLHALQPRWVLGENIAQTYQFVATGNAPLGFVALSQVYAEGRFTQGSGWIVPADLYTPIRQGALLLNAGKDQPAAQAFMRFLQSPTARAIIRAHAYKN</sequence>
<dbReference type="EMBL" id="JASGBH010000003">
    <property type="protein sequence ID" value="MDI9233285.1"/>
    <property type="molecule type" value="Genomic_DNA"/>
</dbReference>
<dbReference type="Gene3D" id="3.40.190.10">
    <property type="entry name" value="Periplasmic binding protein-like II"/>
    <property type="match status" value="2"/>
</dbReference>
<dbReference type="PIRSF" id="PIRSF004846">
    <property type="entry name" value="ModA"/>
    <property type="match status" value="1"/>
</dbReference>
<evidence type="ECO:0000313" key="6">
    <source>
        <dbReference type="Proteomes" id="UP001431902"/>
    </source>
</evidence>
<dbReference type="InterPro" id="IPR050682">
    <property type="entry name" value="ModA/WtpA"/>
</dbReference>
<dbReference type="InterPro" id="IPR005950">
    <property type="entry name" value="ModA"/>
</dbReference>